<keyword evidence="1" id="KW-0808">Transferase</keyword>
<dbReference type="GO" id="GO:0005737">
    <property type="term" value="C:cytoplasm"/>
    <property type="evidence" value="ECO:0007669"/>
    <property type="project" value="TreeGrafter"/>
</dbReference>
<dbReference type="EMBL" id="CACVAY010000062">
    <property type="protein sequence ID" value="CAA6813697.1"/>
    <property type="molecule type" value="Genomic_DNA"/>
</dbReference>
<dbReference type="InterPro" id="IPR014729">
    <property type="entry name" value="Rossmann-like_a/b/a_fold"/>
</dbReference>
<dbReference type="InterPro" id="IPR050512">
    <property type="entry name" value="Sulf_AdTrans/APS_kinase"/>
</dbReference>
<reference evidence="3" key="1">
    <citation type="submission" date="2020-01" db="EMBL/GenBank/DDBJ databases">
        <authorList>
            <person name="Meier V. D."/>
            <person name="Meier V D."/>
        </authorList>
    </citation>
    <scope>NUCLEOTIDE SEQUENCE</scope>
    <source>
        <strain evidence="3">HLG_WM_MAG_07</strain>
    </source>
</reference>
<name>A0A6S6TFP3_9GAMM</name>
<accession>A0A6S6TFP3</accession>
<evidence type="ECO:0000256" key="1">
    <source>
        <dbReference type="ARBA" id="ARBA00022679"/>
    </source>
</evidence>
<organism evidence="3">
    <name type="scientific">uncultured Thiotrichaceae bacterium</name>
    <dbReference type="NCBI Taxonomy" id="298394"/>
    <lineage>
        <taxon>Bacteria</taxon>
        <taxon>Pseudomonadati</taxon>
        <taxon>Pseudomonadota</taxon>
        <taxon>Gammaproteobacteria</taxon>
        <taxon>Thiotrichales</taxon>
        <taxon>Thiotrichaceae</taxon>
        <taxon>environmental samples</taxon>
    </lineage>
</organism>
<dbReference type="Pfam" id="PF01747">
    <property type="entry name" value="ATP-sulfurylase"/>
    <property type="match status" value="1"/>
</dbReference>
<protein>
    <submittedName>
        <fullName evidence="3">Adenylyl-sulfate kinase</fullName>
    </submittedName>
</protein>
<keyword evidence="3" id="KW-0418">Kinase</keyword>
<dbReference type="InterPro" id="IPR024951">
    <property type="entry name" value="Sulfurylase_cat_dom"/>
</dbReference>
<dbReference type="GO" id="GO:0004781">
    <property type="term" value="F:sulfate adenylyltransferase (ATP) activity"/>
    <property type="evidence" value="ECO:0007669"/>
    <property type="project" value="InterPro"/>
</dbReference>
<sequence length="79" mass="9341">MPTNTIRRTPKQQKELFTQKGWRKVIAYQTSKIIHRLQRDLLVSIAKEQKAQLLLHPTIGSTKPGDTHYYTRIHCLRRC</sequence>
<evidence type="ECO:0000259" key="2">
    <source>
        <dbReference type="Pfam" id="PF01747"/>
    </source>
</evidence>
<dbReference type="Gene3D" id="3.40.50.620">
    <property type="entry name" value="HUPs"/>
    <property type="match status" value="1"/>
</dbReference>
<dbReference type="GO" id="GO:0019379">
    <property type="term" value="P:sulfate assimilation, phosphoadenylyl sulfate reduction by phosphoadenylyl-sulfate reductase (thioredoxin)"/>
    <property type="evidence" value="ECO:0007669"/>
    <property type="project" value="TreeGrafter"/>
</dbReference>
<dbReference type="PANTHER" id="PTHR42700:SF1">
    <property type="entry name" value="SULFATE ADENYLYLTRANSFERASE"/>
    <property type="match status" value="1"/>
</dbReference>
<dbReference type="AlphaFoldDB" id="A0A6S6TFP3"/>
<gene>
    <name evidence="3" type="ORF">HELGO_WM15093</name>
</gene>
<feature type="domain" description="Sulphate adenylyltransferase catalytic" evidence="2">
    <location>
        <begin position="5"/>
        <end position="77"/>
    </location>
</feature>
<dbReference type="PANTHER" id="PTHR42700">
    <property type="entry name" value="SULFATE ADENYLYLTRANSFERASE"/>
    <property type="match status" value="1"/>
</dbReference>
<proteinExistence type="predicted"/>
<dbReference type="GO" id="GO:0016301">
    <property type="term" value="F:kinase activity"/>
    <property type="evidence" value="ECO:0007669"/>
    <property type="project" value="UniProtKB-KW"/>
</dbReference>
<dbReference type="SUPFAM" id="SSF52374">
    <property type="entry name" value="Nucleotidylyl transferase"/>
    <property type="match status" value="1"/>
</dbReference>
<dbReference type="GO" id="GO:0010134">
    <property type="term" value="P:sulfate assimilation via adenylyl sulfate reduction"/>
    <property type="evidence" value="ECO:0007669"/>
    <property type="project" value="TreeGrafter"/>
</dbReference>
<evidence type="ECO:0000313" key="3">
    <source>
        <dbReference type="EMBL" id="CAA6813697.1"/>
    </source>
</evidence>